<dbReference type="Proteomes" id="UP000635628">
    <property type="component" value="Unassembled WGS sequence"/>
</dbReference>
<dbReference type="EMBL" id="CAESAP020000073">
    <property type="protein sequence ID" value="CAB5495807.1"/>
    <property type="molecule type" value="Genomic_DNA"/>
</dbReference>
<sequence>MSININNINNINNIKNINNINNFYNQGIGSFLLKKIHSDMLIDALKEEVWVENDGNKNVFCSDNEFLSLPDWMYKAHDTSTNTGADTNPYLNEYEKEFTIKQNIKNLTPKIYFDYFSILFNSPYILGIDKLFHSKITVNSIALWNGVGDFNWHWDGPGNDDIYALVYLSDYKKWPRKFGAGLEYGTAQMSEQGYKNIKQKGVLYPDNGRIIIGENRNPLWVHRTQHYSEQALNDKINRFTFLVTMKLTSLLPIARLPDY</sequence>
<reference evidence="1" key="1">
    <citation type="submission" date="2020-05" db="EMBL/GenBank/DDBJ databases">
        <authorList>
            <person name="Petersen J."/>
            <person name="Sayavedra L."/>
        </authorList>
    </citation>
    <scope>NUCLEOTIDE SEQUENCE</scope>
    <source>
        <strain evidence="1">B azoricus SOX Menez Gwen</strain>
    </source>
</reference>
<keyword evidence="2" id="KW-1185">Reference proteome</keyword>
<accession>A0ACA8ZNZ7</accession>
<evidence type="ECO:0000313" key="2">
    <source>
        <dbReference type="Proteomes" id="UP000635628"/>
    </source>
</evidence>
<organism evidence="1 2">
    <name type="scientific">Bathymodiolus azoricus thioautotrophic gill symbiont</name>
    <dbReference type="NCBI Taxonomy" id="235205"/>
    <lineage>
        <taxon>Bacteria</taxon>
        <taxon>Pseudomonadati</taxon>
        <taxon>Pseudomonadota</taxon>
        <taxon>Gammaproteobacteria</taxon>
        <taxon>sulfur-oxidizing symbionts</taxon>
    </lineage>
</organism>
<evidence type="ECO:0000313" key="1">
    <source>
        <dbReference type="EMBL" id="CAB5495807.1"/>
    </source>
</evidence>
<comment type="caution">
    <text evidence="1">The sequence shown here is derived from an EMBL/GenBank/DDBJ whole genome shotgun (WGS) entry which is preliminary data.</text>
</comment>
<gene>
    <name evidence="1" type="ORF">AZO1586R_317</name>
</gene>
<name>A0ACA8ZNZ7_9GAMM</name>
<protein>
    <submittedName>
        <fullName evidence="1">Uncharacterized protein</fullName>
    </submittedName>
</protein>
<proteinExistence type="predicted"/>